<name>A0A8T0A620_SILME</name>
<evidence type="ECO:0000256" key="4">
    <source>
        <dbReference type="ARBA" id="ARBA00022737"/>
    </source>
</evidence>
<dbReference type="Pfam" id="PF23294">
    <property type="entry name" value="BRCT_TopB1_SLF1"/>
    <property type="match status" value="1"/>
</dbReference>
<dbReference type="PROSITE" id="PS50172">
    <property type="entry name" value="BRCT"/>
    <property type="match status" value="1"/>
</dbReference>
<evidence type="ECO:0000259" key="10">
    <source>
        <dbReference type="PROSITE" id="PS50172"/>
    </source>
</evidence>
<feature type="repeat" description="ANK" evidence="9">
    <location>
        <begin position="551"/>
        <end position="584"/>
    </location>
</feature>
<dbReference type="Gene3D" id="1.25.40.20">
    <property type="entry name" value="Ankyrin repeat-containing domain"/>
    <property type="match status" value="1"/>
</dbReference>
<accession>A0A8T0A620</accession>
<dbReference type="SUPFAM" id="SSF52113">
    <property type="entry name" value="BRCT domain"/>
    <property type="match status" value="1"/>
</dbReference>
<evidence type="ECO:0000256" key="5">
    <source>
        <dbReference type="ARBA" id="ARBA00022763"/>
    </source>
</evidence>
<dbReference type="GO" id="GO:1990166">
    <property type="term" value="P:protein localization to site of double-strand break"/>
    <property type="evidence" value="ECO:0007669"/>
    <property type="project" value="TreeGrafter"/>
</dbReference>
<evidence type="ECO:0000256" key="9">
    <source>
        <dbReference type="PROSITE-ProRule" id="PRU00023"/>
    </source>
</evidence>
<comment type="caution">
    <text evidence="11">The sequence shown here is derived from an EMBL/GenBank/DDBJ whole genome shotgun (WGS) entry which is preliminary data.</text>
</comment>
<dbReference type="Pfam" id="PF00533">
    <property type="entry name" value="BRCT"/>
    <property type="match status" value="1"/>
</dbReference>
<keyword evidence="8" id="KW-0539">Nucleus</keyword>
<dbReference type="EMBL" id="JABFDY010000027">
    <property type="protein sequence ID" value="KAF7687308.1"/>
    <property type="molecule type" value="Genomic_DNA"/>
</dbReference>
<organism evidence="11 12">
    <name type="scientific">Silurus meridionalis</name>
    <name type="common">Southern catfish</name>
    <name type="synonym">Silurus soldatovi meridionalis</name>
    <dbReference type="NCBI Taxonomy" id="175797"/>
    <lineage>
        <taxon>Eukaryota</taxon>
        <taxon>Metazoa</taxon>
        <taxon>Chordata</taxon>
        <taxon>Craniata</taxon>
        <taxon>Vertebrata</taxon>
        <taxon>Euteleostomi</taxon>
        <taxon>Actinopterygii</taxon>
        <taxon>Neopterygii</taxon>
        <taxon>Teleostei</taxon>
        <taxon>Ostariophysi</taxon>
        <taxon>Siluriformes</taxon>
        <taxon>Siluridae</taxon>
        <taxon>Silurus</taxon>
    </lineage>
</organism>
<sequence length="808" mass="89891">MLPDHIRYVFQMSGMRDLQQKAELLQAIRQLQGQYIGGSVYKETMTHLIITKPLASEKFLAACAGGKWIVTPQYVLDSVKHKAWLPEASYELNFTANPNAPVTANPPQKWREKVARGIMSGAFQDWVVYLEIEDHVRRAMFERILKAGKAVVCTSTSATKTLTHVLTKAQPDTSQKLAAPYFSITYIAEHLFGALCSGLNCSINSNKVSQQASCVHPEVTQCTSITVKDEPMEVTNNPFLMMLEETLKDYVTRMEVQKRKLLKVPGFCAYYTPVFPTQVTAVDFSNVQSIVECGLFPQALEEVRGCLHPGVLPPVSVLCECMQHALQGEAEPYFLSLLNIVLNDILCNNPTWRCPASVKYFLKILQCPECKTLPAWSFLQTSVRFCLGSTETCHSLPSPASTELLHFHGKLQAFLLRLFQLELHGMATTGRAAGSQGSVLYSMFWGVWETTKLSSKALRQLADLLVETTLWALHSSQEWRLRVLGTLQEILAVVVEYWALEHTRYNSLIVQNGFQDFAEYIAIQCQEKKRVGGAALVKDNMPKGFRRVNIAGETLLHQACKRDQVEKVLQILSLPGVDANVKDHAGWTPLHEACNHGSGECVRALLQHCPDLQLDSQVGGVSPLHDALHNQHTHIAKMLLRHAGSVLLQVYDDCGKTPLDLVSCAAMRDELIRCAKEGDATLAIQRSEVRDMAFVETCSCLLSSLLLTYLAEQYIPSYETAESVLELSPSTAQTLLRLNSETLSTHLGNSKIGALAHDLRTLMSMEQYVLQLSPALTHCQGIHTSLLIQLLKDLQAEGTTLLNGQTRQ</sequence>
<dbReference type="InterPro" id="IPR036770">
    <property type="entry name" value="Ankyrin_rpt-contain_sf"/>
</dbReference>
<keyword evidence="5" id="KW-0227">DNA damage</keyword>
<keyword evidence="3" id="KW-0963">Cytoplasm</keyword>
<gene>
    <name evidence="11" type="ORF">HF521_014536</name>
</gene>
<dbReference type="GO" id="GO:0006281">
    <property type="term" value="P:DNA repair"/>
    <property type="evidence" value="ECO:0007669"/>
    <property type="project" value="UniProtKB-KW"/>
</dbReference>
<keyword evidence="4" id="KW-0677">Repeat</keyword>
<feature type="domain" description="BRCT" evidence="10">
    <location>
        <begin position="1"/>
        <end position="92"/>
    </location>
</feature>
<dbReference type="InterPro" id="IPR042479">
    <property type="entry name" value="Slf1"/>
</dbReference>
<dbReference type="Gene3D" id="3.40.50.10190">
    <property type="entry name" value="BRCT domain"/>
    <property type="match status" value="2"/>
</dbReference>
<keyword evidence="12" id="KW-1185">Reference proteome</keyword>
<dbReference type="SMART" id="SM00292">
    <property type="entry name" value="BRCT"/>
    <property type="match status" value="1"/>
</dbReference>
<dbReference type="CDD" id="cd17738">
    <property type="entry name" value="BRCT_TopBP1_rpt7"/>
    <property type="match status" value="1"/>
</dbReference>
<dbReference type="InterPro" id="IPR057595">
    <property type="entry name" value="TopB1_SLF1_BRCT"/>
</dbReference>
<evidence type="ECO:0000313" key="11">
    <source>
        <dbReference type="EMBL" id="KAF7687308.1"/>
    </source>
</evidence>
<dbReference type="FunFam" id="3.40.50.10190:FF:000018">
    <property type="entry name" value="DNA topoisomerase 2-binding protein 1"/>
    <property type="match status" value="1"/>
</dbReference>
<dbReference type="GO" id="GO:0005813">
    <property type="term" value="C:centrosome"/>
    <property type="evidence" value="ECO:0007669"/>
    <property type="project" value="UniProtKB-SubCell"/>
</dbReference>
<proteinExistence type="predicted"/>
<dbReference type="InterPro" id="IPR001357">
    <property type="entry name" value="BRCT_dom"/>
</dbReference>
<evidence type="ECO:0000256" key="6">
    <source>
        <dbReference type="ARBA" id="ARBA00023204"/>
    </source>
</evidence>
<keyword evidence="7" id="KW-0206">Cytoskeleton</keyword>
<keyword evidence="6" id="KW-0234">DNA repair</keyword>
<dbReference type="AlphaFoldDB" id="A0A8T0A620"/>
<protein>
    <recommendedName>
        <fullName evidence="10">BRCT domain-containing protein</fullName>
    </recommendedName>
</protein>
<dbReference type="InterPro" id="IPR036420">
    <property type="entry name" value="BRCT_dom_sf"/>
</dbReference>
<evidence type="ECO:0000256" key="8">
    <source>
        <dbReference type="ARBA" id="ARBA00023242"/>
    </source>
</evidence>
<evidence type="ECO:0000313" key="12">
    <source>
        <dbReference type="Proteomes" id="UP000606274"/>
    </source>
</evidence>
<dbReference type="PROSITE" id="PS50297">
    <property type="entry name" value="ANK_REP_REGION"/>
    <property type="match status" value="2"/>
</dbReference>
<feature type="repeat" description="ANK" evidence="9">
    <location>
        <begin position="585"/>
        <end position="617"/>
    </location>
</feature>
<dbReference type="GO" id="GO:0035861">
    <property type="term" value="C:site of double-strand break"/>
    <property type="evidence" value="ECO:0007669"/>
    <property type="project" value="TreeGrafter"/>
</dbReference>
<dbReference type="PROSITE" id="PS50088">
    <property type="entry name" value="ANK_REPEAT"/>
    <property type="match status" value="2"/>
</dbReference>
<keyword evidence="9" id="KW-0040">ANK repeat</keyword>
<dbReference type="GO" id="GO:0005634">
    <property type="term" value="C:nucleus"/>
    <property type="evidence" value="ECO:0007669"/>
    <property type="project" value="UniProtKB-SubCell"/>
</dbReference>
<evidence type="ECO:0000256" key="1">
    <source>
        <dbReference type="ARBA" id="ARBA00004123"/>
    </source>
</evidence>
<evidence type="ECO:0000256" key="3">
    <source>
        <dbReference type="ARBA" id="ARBA00022490"/>
    </source>
</evidence>
<dbReference type="InterPro" id="IPR002110">
    <property type="entry name" value="Ankyrin_rpt"/>
</dbReference>
<evidence type="ECO:0000256" key="7">
    <source>
        <dbReference type="ARBA" id="ARBA00023212"/>
    </source>
</evidence>
<evidence type="ECO:0000256" key="2">
    <source>
        <dbReference type="ARBA" id="ARBA00004300"/>
    </source>
</evidence>
<dbReference type="Pfam" id="PF12796">
    <property type="entry name" value="Ank_2"/>
    <property type="match status" value="1"/>
</dbReference>
<dbReference type="Proteomes" id="UP000606274">
    <property type="component" value="Unassembled WGS sequence"/>
</dbReference>
<reference evidence="11" key="1">
    <citation type="submission" date="2020-08" db="EMBL/GenBank/DDBJ databases">
        <title>Chromosome-level assembly of Southern catfish (Silurus meridionalis) provides insights into visual adaptation to the nocturnal and benthic lifestyles.</title>
        <authorList>
            <person name="Zhang Y."/>
            <person name="Wang D."/>
            <person name="Peng Z."/>
        </authorList>
    </citation>
    <scope>NUCLEOTIDE SEQUENCE</scope>
    <source>
        <strain evidence="11">SWU-2019-XX</strain>
        <tissue evidence="11">Muscle</tissue>
    </source>
</reference>
<dbReference type="GO" id="GO:2000781">
    <property type="term" value="P:positive regulation of double-strand break repair"/>
    <property type="evidence" value="ECO:0007669"/>
    <property type="project" value="InterPro"/>
</dbReference>
<dbReference type="SUPFAM" id="SSF48403">
    <property type="entry name" value="Ankyrin repeat"/>
    <property type="match status" value="1"/>
</dbReference>
<dbReference type="PANTHER" id="PTHR46677:SF1">
    <property type="entry name" value="SMC5-SMC6 COMPLEX LOCALIZATION FACTOR PROTEIN 1"/>
    <property type="match status" value="1"/>
</dbReference>
<dbReference type="PANTHER" id="PTHR46677">
    <property type="entry name" value="SMC5-SMC6 COMPLEX LOCALIZATION FACTOR PROTEIN 1"/>
    <property type="match status" value="1"/>
</dbReference>
<dbReference type="SMART" id="SM00248">
    <property type="entry name" value="ANK"/>
    <property type="match status" value="3"/>
</dbReference>
<comment type="subcellular location">
    <subcellularLocation>
        <location evidence="2">Cytoplasm</location>
        <location evidence="2">Cytoskeleton</location>
        <location evidence="2">Microtubule organizing center</location>
        <location evidence="2">Centrosome</location>
    </subcellularLocation>
    <subcellularLocation>
        <location evidence="1">Nucleus</location>
    </subcellularLocation>
</comment>